<dbReference type="Proteomes" id="UP000295008">
    <property type="component" value="Unassembled WGS sequence"/>
</dbReference>
<feature type="non-terminal residue" evidence="1">
    <location>
        <position position="25"/>
    </location>
</feature>
<dbReference type="EMBL" id="SLUN01000002">
    <property type="protein sequence ID" value="TCL76565.1"/>
    <property type="molecule type" value="Genomic_DNA"/>
</dbReference>
<sequence length="25" mass="2790">MEIMYSHSAGMDVHKQTVVVCLITP</sequence>
<keyword evidence="2" id="KW-1185">Reference proteome</keyword>
<evidence type="ECO:0000313" key="1">
    <source>
        <dbReference type="EMBL" id="TCL76565.1"/>
    </source>
</evidence>
<proteinExistence type="predicted"/>
<name>A0A4R1SAL3_HYDET</name>
<protein>
    <submittedName>
        <fullName evidence="1">Uncharacterized protein</fullName>
    </submittedName>
</protein>
<reference evidence="1 2" key="1">
    <citation type="submission" date="2019-03" db="EMBL/GenBank/DDBJ databases">
        <title>Genomic Encyclopedia of Type Strains, Phase IV (KMG-IV): sequencing the most valuable type-strain genomes for metagenomic binning, comparative biology and taxonomic classification.</title>
        <authorList>
            <person name="Goeker M."/>
        </authorList>
    </citation>
    <scope>NUCLEOTIDE SEQUENCE [LARGE SCALE GENOMIC DNA]</scope>
    <source>
        <strain evidence="1 2">LX-B</strain>
    </source>
</reference>
<dbReference type="AlphaFoldDB" id="A0A4R1SAL3"/>
<organism evidence="1 2">
    <name type="scientific">Hydrogenispora ethanolica</name>
    <dbReference type="NCBI Taxonomy" id="1082276"/>
    <lineage>
        <taxon>Bacteria</taxon>
        <taxon>Bacillati</taxon>
        <taxon>Bacillota</taxon>
        <taxon>Hydrogenispora</taxon>
    </lineage>
</organism>
<accession>A0A4R1SAL3</accession>
<comment type="caution">
    <text evidence="1">The sequence shown here is derived from an EMBL/GenBank/DDBJ whole genome shotgun (WGS) entry which is preliminary data.</text>
</comment>
<gene>
    <name evidence="1" type="ORF">EDC14_1002324</name>
</gene>
<evidence type="ECO:0000313" key="2">
    <source>
        <dbReference type="Proteomes" id="UP000295008"/>
    </source>
</evidence>